<dbReference type="PROSITE" id="PS50983">
    <property type="entry name" value="FE_B12_PBP"/>
    <property type="match status" value="1"/>
</dbReference>
<feature type="domain" description="Fe/B12 periplasmic-binding" evidence="6">
    <location>
        <begin position="60"/>
        <end position="328"/>
    </location>
</feature>
<gene>
    <name evidence="7" type="ORF">FB558_5933</name>
</gene>
<dbReference type="CDD" id="cd01146">
    <property type="entry name" value="FhuD"/>
    <property type="match status" value="1"/>
</dbReference>
<evidence type="ECO:0000256" key="3">
    <source>
        <dbReference type="ARBA" id="ARBA00022448"/>
    </source>
</evidence>
<dbReference type="Proteomes" id="UP000315677">
    <property type="component" value="Unassembled WGS sequence"/>
</dbReference>
<organism evidence="7 8">
    <name type="scientific">Pseudonocardia kunmingensis</name>
    <dbReference type="NCBI Taxonomy" id="630975"/>
    <lineage>
        <taxon>Bacteria</taxon>
        <taxon>Bacillati</taxon>
        <taxon>Actinomycetota</taxon>
        <taxon>Actinomycetes</taxon>
        <taxon>Pseudonocardiales</taxon>
        <taxon>Pseudonocardiaceae</taxon>
        <taxon>Pseudonocardia</taxon>
    </lineage>
</organism>
<dbReference type="Pfam" id="PF01497">
    <property type="entry name" value="Peripla_BP_2"/>
    <property type="match status" value="1"/>
</dbReference>
<dbReference type="OrthoDB" id="9793175at2"/>
<dbReference type="InterPro" id="IPR051313">
    <property type="entry name" value="Bact_iron-sidero_bind"/>
</dbReference>
<dbReference type="PANTHER" id="PTHR30532:SF25">
    <property type="entry name" value="IRON(III) DICITRATE-BINDING PERIPLASMIC PROTEIN"/>
    <property type="match status" value="1"/>
</dbReference>
<protein>
    <submittedName>
        <fullName evidence="7">Iron complex transport system substrate-binding protein</fullName>
    </submittedName>
</protein>
<dbReference type="PANTHER" id="PTHR30532">
    <property type="entry name" value="IRON III DICITRATE-BINDING PERIPLASMIC PROTEIN"/>
    <property type="match status" value="1"/>
</dbReference>
<dbReference type="SUPFAM" id="SSF53807">
    <property type="entry name" value="Helical backbone' metal receptor"/>
    <property type="match status" value="1"/>
</dbReference>
<proteinExistence type="inferred from homology"/>
<keyword evidence="8" id="KW-1185">Reference proteome</keyword>
<evidence type="ECO:0000256" key="4">
    <source>
        <dbReference type="ARBA" id="ARBA00022729"/>
    </source>
</evidence>
<feature type="signal peptide" evidence="5">
    <location>
        <begin position="1"/>
        <end position="21"/>
    </location>
</feature>
<evidence type="ECO:0000313" key="7">
    <source>
        <dbReference type="EMBL" id="TQM10149.1"/>
    </source>
</evidence>
<evidence type="ECO:0000313" key="8">
    <source>
        <dbReference type="Proteomes" id="UP000315677"/>
    </source>
</evidence>
<keyword evidence="3" id="KW-0813">Transport</keyword>
<dbReference type="RefSeq" id="WP_142058778.1">
    <property type="nucleotide sequence ID" value="NZ_VFPA01000003.1"/>
</dbReference>
<dbReference type="InterPro" id="IPR002491">
    <property type="entry name" value="ABC_transptr_periplasmic_BD"/>
</dbReference>
<comment type="subcellular location">
    <subcellularLocation>
        <location evidence="1">Cell envelope</location>
    </subcellularLocation>
</comment>
<evidence type="ECO:0000256" key="2">
    <source>
        <dbReference type="ARBA" id="ARBA00008814"/>
    </source>
</evidence>
<accession>A0A543DLE7</accession>
<dbReference type="Gene3D" id="3.40.50.1980">
    <property type="entry name" value="Nitrogenase molybdenum iron protein domain"/>
    <property type="match status" value="2"/>
</dbReference>
<dbReference type="EMBL" id="VFPA01000003">
    <property type="protein sequence ID" value="TQM10149.1"/>
    <property type="molecule type" value="Genomic_DNA"/>
</dbReference>
<evidence type="ECO:0000256" key="5">
    <source>
        <dbReference type="SAM" id="SignalP"/>
    </source>
</evidence>
<feature type="chain" id="PRO_5039442489" evidence="5">
    <location>
        <begin position="22"/>
        <end position="331"/>
    </location>
</feature>
<reference evidence="7 8" key="1">
    <citation type="submission" date="2019-06" db="EMBL/GenBank/DDBJ databases">
        <title>Sequencing the genomes of 1000 actinobacteria strains.</title>
        <authorList>
            <person name="Klenk H.-P."/>
        </authorList>
    </citation>
    <scope>NUCLEOTIDE SEQUENCE [LARGE SCALE GENOMIC DNA]</scope>
    <source>
        <strain evidence="7 8">DSM 45301</strain>
    </source>
</reference>
<sequence length="331" mass="34198">MGRIGATLGSLAALGVLLGTAACGGAAPEQAPAAPADAPGFPRAVAHAMGETEIPERPERVVALDNTLSGAVLLLGTELVGYTTLQAADEPLPSYLGADAERFGANAVPVGMLTSPSLEAIAALEPDVILSAKVRHADLYDELSRIAPTVFSETTGSTWKDNIRLTGQVLGSEAQAEEAITAFEARAQRVGDGIRAATGTNPVVSVVRFVDGPARLYTESTYSGVVLADAGLARPPSQQGGDQTSAGQVEISEERILDADADHIFVTTYPDGAGASDATRARFTANPLWGELTGQIHEVPDLTWMSAVGMQGAHAILDDLAATFDVDPARD</sequence>
<comment type="caution">
    <text evidence="7">The sequence shown here is derived from an EMBL/GenBank/DDBJ whole genome shotgun (WGS) entry which is preliminary data.</text>
</comment>
<evidence type="ECO:0000256" key="1">
    <source>
        <dbReference type="ARBA" id="ARBA00004196"/>
    </source>
</evidence>
<keyword evidence="4 5" id="KW-0732">Signal</keyword>
<dbReference type="PROSITE" id="PS51257">
    <property type="entry name" value="PROKAR_LIPOPROTEIN"/>
    <property type="match status" value="1"/>
</dbReference>
<name>A0A543DLE7_9PSEU</name>
<dbReference type="GO" id="GO:1901678">
    <property type="term" value="P:iron coordination entity transport"/>
    <property type="evidence" value="ECO:0007669"/>
    <property type="project" value="UniProtKB-ARBA"/>
</dbReference>
<comment type="similarity">
    <text evidence="2">Belongs to the bacterial solute-binding protein 8 family.</text>
</comment>
<dbReference type="AlphaFoldDB" id="A0A543DLE7"/>
<evidence type="ECO:0000259" key="6">
    <source>
        <dbReference type="PROSITE" id="PS50983"/>
    </source>
</evidence>
<dbReference type="GO" id="GO:0030288">
    <property type="term" value="C:outer membrane-bounded periplasmic space"/>
    <property type="evidence" value="ECO:0007669"/>
    <property type="project" value="TreeGrafter"/>
</dbReference>